<keyword evidence="3" id="KW-1185">Reference proteome</keyword>
<proteinExistence type="predicted"/>
<dbReference type="EMBL" id="SRLO01000033">
    <property type="protein sequence ID" value="TNN83424.1"/>
    <property type="molecule type" value="Genomic_DNA"/>
</dbReference>
<name>A0A4Z2J0T3_9TELE</name>
<feature type="compositionally biased region" description="Polar residues" evidence="1">
    <location>
        <begin position="50"/>
        <end position="63"/>
    </location>
</feature>
<protein>
    <submittedName>
        <fullName evidence="2">Uncharacterized protein</fullName>
    </submittedName>
</protein>
<dbReference type="AlphaFoldDB" id="A0A4Z2J0T3"/>
<reference evidence="2 3" key="1">
    <citation type="submission" date="2019-03" db="EMBL/GenBank/DDBJ databases">
        <title>First draft genome of Liparis tanakae, snailfish: a comprehensive survey of snailfish specific genes.</title>
        <authorList>
            <person name="Kim W."/>
            <person name="Song I."/>
            <person name="Jeong J.-H."/>
            <person name="Kim D."/>
            <person name="Kim S."/>
            <person name="Ryu S."/>
            <person name="Song J.Y."/>
            <person name="Lee S.K."/>
        </authorList>
    </citation>
    <scope>NUCLEOTIDE SEQUENCE [LARGE SCALE GENOMIC DNA]</scope>
    <source>
        <tissue evidence="2">Muscle</tissue>
    </source>
</reference>
<feature type="region of interest" description="Disordered" evidence="1">
    <location>
        <begin position="1"/>
        <end position="81"/>
    </location>
</feature>
<comment type="caution">
    <text evidence="2">The sequence shown here is derived from an EMBL/GenBank/DDBJ whole genome shotgun (WGS) entry which is preliminary data.</text>
</comment>
<evidence type="ECO:0000313" key="3">
    <source>
        <dbReference type="Proteomes" id="UP000314294"/>
    </source>
</evidence>
<gene>
    <name evidence="2" type="ORF">EYF80_006405</name>
</gene>
<accession>A0A4Z2J0T3</accession>
<dbReference type="Proteomes" id="UP000314294">
    <property type="component" value="Unassembled WGS sequence"/>
</dbReference>
<feature type="compositionally biased region" description="Basic and acidic residues" evidence="1">
    <location>
        <begin position="1"/>
        <end position="28"/>
    </location>
</feature>
<sequence length="81" mass="8828">MDDERHDEPVKPQHLGEDQDQDHAHEKPGLLGGASHAGVAHDADGEPGRQTAQAHAQASTEVQETPVEKKHKLHTVKEIAF</sequence>
<evidence type="ECO:0000313" key="2">
    <source>
        <dbReference type="EMBL" id="TNN83424.1"/>
    </source>
</evidence>
<organism evidence="2 3">
    <name type="scientific">Liparis tanakae</name>
    <name type="common">Tanaka's snailfish</name>
    <dbReference type="NCBI Taxonomy" id="230148"/>
    <lineage>
        <taxon>Eukaryota</taxon>
        <taxon>Metazoa</taxon>
        <taxon>Chordata</taxon>
        <taxon>Craniata</taxon>
        <taxon>Vertebrata</taxon>
        <taxon>Euteleostomi</taxon>
        <taxon>Actinopterygii</taxon>
        <taxon>Neopterygii</taxon>
        <taxon>Teleostei</taxon>
        <taxon>Neoteleostei</taxon>
        <taxon>Acanthomorphata</taxon>
        <taxon>Eupercaria</taxon>
        <taxon>Perciformes</taxon>
        <taxon>Cottioidei</taxon>
        <taxon>Cottales</taxon>
        <taxon>Liparidae</taxon>
        <taxon>Liparis</taxon>
    </lineage>
</organism>
<evidence type="ECO:0000256" key="1">
    <source>
        <dbReference type="SAM" id="MobiDB-lite"/>
    </source>
</evidence>